<feature type="domain" description="HNH nuclease" evidence="1">
    <location>
        <begin position="9"/>
        <end position="62"/>
    </location>
</feature>
<dbReference type="OrthoDB" id="9802901at2"/>
<evidence type="ECO:0000259" key="1">
    <source>
        <dbReference type="SMART" id="SM00507"/>
    </source>
</evidence>
<dbReference type="Gene3D" id="1.10.30.50">
    <property type="match status" value="1"/>
</dbReference>
<dbReference type="SUPFAM" id="SSF54060">
    <property type="entry name" value="His-Me finger endonucleases"/>
    <property type="match status" value="1"/>
</dbReference>
<keyword evidence="2" id="KW-0255">Endonuclease</keyword>
<dbReference type="GO" id="GO:0003676">
    <property type="term" value="F:nucleic acid binding"/>
    <property type="evidence" value="ECO:0007669"/>
    <property type="project" value="InterPro"/>
</dbReference>
<dbReference type="Pfam" id="PF01844">
    <property type="entry name" value="HNH"/>
    <property type="match status" value="1"/>
</dbReference>
<dbReference type="InterPro" id="IPR044925">
    <property type="entry name" value="His-Me_finger_sf"/>
</dbReference>
<dbReference type="InterPro" id="IPR052892">
    <property type="entry name" value="NA-targeting_endonuclease"/>
</dbReference>
<keyword evidence="2" id="KW-0378">Hydrolase</keyword>
<protein>
    <submittedName>
        <fullName evidence="2">HNH endonuclease</fullName>
    </submittedName>
</protein>
<dbReference type="KEGG" id="pxv:FXF36_16025"/>
<organism evidence="2 3">
    <name type="scientific">Pseudobutyrivibrio xylanivorans</name>
    <dbReference type="NCBI Taxonomy" id="185007"/>
    <lineage>
        <taxon>Bacteria</taxon>
        <taxon>Bacillati</taxon>
        <taxon>Bacillota</taxon>
        <taxon>Clostridia</taxon>
        <taxon>Lachnospirales</taxon>
        <taxon>Lachnospiraceae</taxon>
        <taxon>Pseudobutyrivibrio</taxon>
    </lineage>
</organism>
<dbReference type="GO" id="GO:0008270">
    <property type="term" value="F:zinc ion binding"/>
    <property type="evidence" value="ECO:0007669"/>
    <property type="project" value="InterPro"/>
</dbReference>
<sequence>MGRREKKRNLKTEVWKKTDGICAICGKKIPKNKQTIDHFLPKYHGGTDDFRNLVPLCKTCNKRKGSRIIDMHYLTPETRKQIEEYQRSLL</sequence>
<reference evidence="3" key="1">
    <citation type="submission" date="2019-08" db="EMBL/GenBank/DDBJ databases">
        <title>Complete Genome Sequence of the Polysaccharide-Degrading Rumen Bacterium Pseudobutyrivibrio xylanivorans MA3014.</title>
        <authorList>
            <person name="Palevich N."/>
            <person name="Maclean P.H."/>
            <person name="Kelly W.J."/>
            <person name="Leahy S.C."/>
            <person name="Rakonjac J."/>
            <person name="Attwood G.T."/>
        </authorList>
    </citation>
    <scope>NUCLEOTIDE SEQUENCE [LARGE SCALE GENOMIC DNA]</scope>
    <source>
        <strain evidence="3">MA3014</strain>
    </source>
</reference>
<evidence type="ECO:0000313" key="2">
    <source>
        <dbReference type="EMBL" id="QFJ56417.1"/>
    </source>
</evidence>
<dbReference type="InterPro" id="IPR003615">
    <property type="entry name" value="HNH_nuc"/>
</dbReference>
<dbReference type="Proteomes" id="UP000327030">
    <property type="component" value="Chromosome PxyII"/>
</dbReference>
<keyword evidence="2" id="KW-0540">Nuclease</keyword>
<gene>
    <name evidence="2" type="ORF">FXF36_16025</name>
</gene>
<name>A0A5P6VUW0_PSEXY</name>
<dbReference type="AlphaFoldDB" id="A0A5P6VUW0"/>
<dbReference type="CDD" id="cd00085">
    <property type="entry name" value="HNHc"/>
    <property type="match status" value="1"/>
</dbReference>
<dbReference type="InterPro" id="IPR002711">
    <property type="entry name" value="HNH"/>
</dbReference>
<evidence type="ECO:0000313" key="3">
    <source>
        <dbReference type="Proteomes" id="UP000327030"/>
    </source>
</evidence>
<dbReference type="PANTHER" id="PTHR33877">
    <property type="entry name" value="SLL1193 PROTEIN"/>
    <property type="match status" value="1"/>
</dbReference>
<dbReference type="EMBL" id="CP043030">
    <property type="protein sequence ID" value="QFJ56417.1"/>
    <property type="molecule type" value="Genomic_DNA"/>
</dbReference>
<dbReference type="RefSeq" id="WP_151626094.1">
    <property type="nucleotide sequence ID" value="NZ_CP043030.1"/>
</dbReference>
<proteinExistence type="predicted"/>
<accession>A0A5P6VUW0</accession>
<dbReference type="PANTHER" id="PTHR33877:SF1">
    <property type="entry name" value="TYPE IV METHYL-DIRECTED RESTRICTION ENZYME ECOKMCRA"/>
    <property type="match status" value="1"/>
</dbReference>
<dbReference type="SMART" id="SM00507">
    <property type="entry name" value="HNHc"/>
    <property type="match status" value="1"/>
</dbReference>
<dbReference type="GO" id="GO:0004519">
    <property type="term" value="F:endonuclease activity"/>
    <property type="evidence" value="ECO:0007669"/>
    <property type="project" value="UniProtKB-KW"/>
</dbReference>